<evidence type="ECO:0000259" key="1">
    <source>
        <dbReference type="PROSITE" id="PS50076"/>
    </source>
</evidence>
<dbReference type="InterPro" id="IPR036869">
    <property type="entry name" value="J_dom_sf"/>
</dbReference>
<dbReference type="Pfam" id="PF00226">
    <property type="entry name" value="DnaJ"/>
    <property type="match status" value="1"/>
</dbReference>
<dbReference type="Gene3D" id="1.10.287.110">
    <property type="entry name" value="DnaJ domain"/>
    <property type="match status" value="1"/>
</dbReference>
<dbReference type="PANTHER" id="PTHR44137">
    <property type="entry name" value="BNAC03G44070D PROTEIN"/>
    <property type="match status" value="1"/>
</dbReference>
<feature type="non-terminal residue" evidence="2">
    <location>
        <position position="60"/>
    </location>
</feature>
<dbReference type="PROSITE" id="PS50076">
    <property type="entry name" value="DNAJ_2"/>
    <property type="match status" value="1"/>
</dbReference>
<dbReference type="Proteomes" id="UP000265520">
    <property type="component" value="Unassembled WGS sequence"/>
</dbReference>
<protein>
    <submittedName>
        <fullName evidence="2">Chaperone protein DnaJ</fullName>
    </submittedName>
</protein>
<dbReference type="SMART" id="SM00271">
    <property type="entry name" value="DnaJ"/>
    <property type="match status" value="1"/>
</dbReference>
<keyword evidence="3" id="KW-1185">Reference proteome</keyword>
<name>A0A392SML7_9FABA</name>
<evidence type="ECO:0000313" key="3">
    <source>
        <dbReference type="Proteomes" id="UP000265520"/>
    </source>
</evidence>
<reference evidence="2 3" key="1">
    <citation type="journal article" date="2018" name="Front. Plant Sci.">
        <title>Red Clover (Trifolium pratense) and Zigzag Clover (T. medium) - A Picture of Genomic Similarities and Differences.</title>
        <authorList>
            <person name="Dluhosova J."/>
            <person name="Istvanek J."/>
            <person name="Nedelnik J."/>
            <person name="Repkova J."/>
        </authorList>
    </citation>
    <scope>NUCLEOTIDE SEQUENCE [LARGE SCALE GENOMIC DNA]</scope>
    <source>
        <strain evidence="3">cv. 10/8</strain>
        <tissue evidence="2">Leaf</tissue>
    </source>
</reference>
<proteinExistence type="predicted"/>
<accession>A0A392SML7</accession>
<comment type="caution">
    <text evidence="2">The sequence shown here is derived from an EMBL/GenBank/DDBJ whole genome shotgun (WGS) entry which is preliminary data.</text>
</comment>
<dbReference type="EMBL" id="LXQA010398178">
    <property type="protein sequence ID" value="MCI49235.1"/>
    <property type="molecule type" value="Genomic_DNA"/>
</dbReference>
<dbReference type="PANTHER" id="PTHR44137:SF58">
    <property type="entry name" value="J DOMAIN-CONTAINING PROTEIN"/>
    <property type="match status" value="1"/>
</dbReference>
<sequence length="60" mass="6657">MIAKIDVYISAENKVKGEADWYGILGVDPRADDDTVRKHYRKLALMLHPDKNKSVGADGA</sequence>
<feature type="domain" description="J" evidence="1">
    <location>
        <begin position="20"/>
        <end position="60"/>
    </location>
</feature>
<dbReference type="PRINTS" id="PR00625">
    <property type="entry name" value="JDOMAIN"/>
</dbReference>
<evidence type="ECO:0000313" key="2">
    <source>
        <dbReference type="EMBL" id="MCI49235.1"/>
    </source>
</evidence>
<organism evidence="2 3">
    <name type="scientific">Trifolium medium</name>
    <dbReference type="NCBI Taxonomy" id="97028"/>
    <lineage>
        <taxon>Eukaryota</taxon>
        <taxon>Viridiplantae</taxon>
        <taxon>Streptophyta</taxon>
        <taxon>Embryophyta</taxon>
        <taxon>Tracheophyta</taxon>
        <taxon>Spermatophyta</taxon>
        <taxon>Magnoliopsida</taxon>
        <taxon>eudicotyledons</taxon>
        <taxon>Gunneridae</taxon>
        <taxon>Pentapetalae</taxon>
        <taxon>rosids</taxon>
        <taxon>fabids</taxon>
        <taxon>Fabales</taxon>
        <taxon>Fabaceae</taxon>
        <taxon>Papilionoideae</taxon>
        <taxon>50 kb inversion clade</taxon>
        <taxon>NPAAA clade</taxon>
        <taxon>Hologalegina</taxon>
        <taxon>IRL clade</taxon>
        <taxon>Trifolieae</taxon>
        <taxon>Trifolium</taxon>
    </lineage>
</organism>
<dbReference type="CDD" id="cd06257">
    <property type="entry name" value="DnaJ"/>
    <property type="match status" value="1"/>
</dbReference>
<dbReference type="AlphaFoldDB" id="A0A392SML7"/>
<dbReference type="InterPro" id="IPR001623">
    <property type="entry name" value="DnaJ_domain"/>
</dbReference>
<dbReference type="SUPFAM" id="SSF46565">
    <property type="entry name" value="Chaperone J-domain"/>
    <property type="match status" value="1"/>
</dbReference>